<comment type="catalytic activity">
    <reaction evidence="6">
        <text>L-serine = pyruvate + NH4(+)</text>
        <dbReference type="Rhea" id="RHEA:19169"/>
        <dbReference type="ChEBI" id="CHEBI:15361"/>
        <dbReference type="ChEBI" id="CHEBI:28938"/>
        <dbReference type="ChEBI" id="CHEBI:33384"/>
        <dbReference type="EC" id="4.3.1.17"/>
    </reaction>
</comment>
<dbReference type="InterPro" id="IPR001926">
    <property type="entry name" value="TrpB-like_PALP"/>
</dbReference>
<name>A0A9P6D4R5_9AGAR</name>
<dbReference type="InterPro" id="IPR050147">
    <property type="entry name" value="Ser/Thr_Dehydratase"/>
</dbReference>
<comment type="cofactor">
    <cofactor evidence="1">
        <name>pyridoxal 5'-phosphate</name>
        <dbReference type="ChEBI" id="CHEBI:597326"/>
    </cofactor>
</comment>
<dbReference type="SUPFAM" id="SSF53686">
    <property type="entry name" value="Tryptophan synthase beta subunit-like PLP-dependent enzymes"/>
    <property type="match status" value="1"/>
</dbReference>
<dbReference type="GO" id="GO:0009097">
    <property type="term" value="P:isoleucine biosynthetic process"/>
    <property type="evidence" value="ECO:0007669"/>
    <property type="project" value="TreeGrafter"/>
</dbReference>
<evidence type="ECO:0000259" key="7">
    <source>
        <dbReference type="Pfam" id="PF00291"/>
    </source>
</evidence>
<evidence type="ECO:0000256" key="1">
    <source>
        <dbReference type="ARBA" id="ARBA00001933"/>
    </source>
</evidence>
<proteinExistence type="inferred from homology"/>
<evidence type="ECO:0000256" key="2">
    <source>
        <dbReference type="ARBA" id="ARBA00010869"/>
    </source>
</evidence>
<dbReference type="GO" id="GO:0003941">
    <property type="term" value="F:L-serine ammonia-lyase activity"/>
    <property type="evidence" value="ECO:0007669"/>
    <property type="project" value="UniProtKB-EC"/>
</dbReference>
<dbReference type="Proteomes" id="UP000807469">
    <property type="component" value="Unassembled WGS sequence"/>
</dbReference>
<reference evidence="8" key="1">
    <citation type="submission" date="2020-11" db="EMBL/GenBank/DDBJ databases">
        <authorList>
            <consortium name="DOE Joint Genome Institute"/>
            <person name="Ahrendt S."/>
            <person name="Riley R."/>
            <person name="Andreopoulos W."/>
            <person name="Labutti K."/>
            <person name="Pangilinan J."/>
            <person name="Ruiz-Duenas F.J."/>
            <person name="Barrasa J.M."/>
            <person name="Sanchez-Garcia M."/>
            <person name="Camarero S."/>
            <person name="Miyauchi S."/>
            <person name="Serrano A."/>
            <person name="Linde D."/>
            <person name="Babiker R."/>
            <person name="Drula E."/>
            <person name="Ayuso-Fernandez I."/>
            <person name="Pacheco R."/>
            <person name="Padilla G."/>
            <person name="Ferreira P."/>
            <person name="Barriuso J."/>
            <person name="Kellner H."/>
            <person name="Castanera R."/>
            <person name="Alfaro M."/>
            <person name="Ramirez L."/>
            <person name="Pisabarro A.G."/>
            <person name="Kuo A."/>
            <person name="Tritt A."/>
            <person name="Lipzen A."/>
            <person name="He G."/>
            <person name="Yan M."/>
            <person name="Ng V."/>
            <person name="Cullen D."/>
            <person name="Martin F."/>
            <person name="Rosso M.-N."/>
            <person name="Henrissat B."/>
            <person name="Hibbett D."/>
            <person name="Martinez A.T."/>
            <person name="Grigoriev I.V."/>
        </authorList>
    </citation>
    <scope>NUCLEOTIDE SEQUENCE</scope>
    <source>
        <strain evidence="8">CIRM-BRFM 674</strain>
    </source>
</reference>
<dbReference type="GO" id="GO:0006567">
    <property type="term" value="P:L-threonine catabolic process"/>
    <property type="evidence" value="ECO:0007669"/>
    <property type="project" value="TreeGrafter"/>
</dbReference>
<dbReference type="Pfam" id="PF00291">
    <property type="entry name" value="PALP"/>
    <property type="match status" value="1"/>
</dbReference>
<keyword evidence="4" id="KW-0663">Pyridoxal phosphate</keyword>
<dbReference type="EMBL" id="MU155150">
    <property type="protein sequence ID" value="KAF9483774.1"/>
    <property type="molecule type" value="Genomic_DNA"/>
</dbReference>
<dbReference type="GO" id="GO:0006565">
    <property type="term" value="P:L-serine catabolic process"/>
    <property type="evidence" value="ECO:0007669"/>
    <property type="project" value="TreeGrafter"/>
</dbReference>
<dbReference type="OrthoDB" id="7773036at2759"/>
<organism evidence="8 9">
    <name type="scientific">Pholiota conissans</name>
    <dbReference type="NCBI Taxonomy" id="109636"/>
    <lineage>
        <taxon>Eukaryota</taxon>
        <taxon>Fungi</taxon>
        <taxon>Dikarya</taxon>
        <taxon>Basidiomycota</taxon>
        <taxon>Agaricomycotina</taxon>
        <taxon>Agaricomycetes</taxon>
        <taxon>Agaricomycetidae</taxon>
        <taxon>Agaricales</taxon>
        <taxon>Agaricineae</taxon>
        <taxon>Strophariaceae</taxon>
        <taxon>Pholiota</taxon>
    </lineage>
</organism>
<dbReference type="GO" id="GO:0004794">
    <property type="term" value="F:threonine deaminase activity"/>
    <property type="evidence" value="ECO:0007669"/>
    <property type="project" value="TreeGrafter"/>
</dbReference>
<gene>
    <name evidence="8" type="ORF">BDN70DRAFT_873382</name>
</gene>
<sequence>MASHIDLKNNLWKETPLIYSNRLSEITGSSVYLKLENLHPSHSFKYRGISYFVSDAKVKHGPSVHLVIASGGNAGLAAACSARSLGLKCTVFIPQGAAKSTTELLRREKAEVIVGGKQYSEALERAEALVAKELNAVMVPAYDNSTIWEGHSSMIHEIHDQLQQVPDAIFCSVGGGGLLGGVIVGCKAVGWDHVPIVALETIGADCFYRSMALNGKRFNSETKTLPPGIDLVYNTEHSVHLAHFHSFSSRASGSLGASEPSAAVVKMALERAGGVKTASIPDELSMQTLALFADDHKFLVELACSTTLVPAYHPDFFDKLVEASATKDKNRPVVVFIVCGGFKIDLQIAAEYRMLAEGDPRGAGESWTVKYDDGQLFSFKK</sequence>
<evidence type="ECO:0000313" key="8">
    <source>
        <dbReference type="EMBL" id="KAF9483774.1"/>
    </source>
</evidence>
<accession>A0A9P6D4R5</accession>
<dbReference type="PANTHER" id="PTHR48078">
    <property type="entry name" value="THREONINE DEHYDRATASE, MITOCHONDRIAL-RELATED"/>
    <property type="match status" value="1"/>
</dbReference>
<comment type="caution">
    <text evidence="8">The sequence shown here is derived from an EMBL/GenBank/DDBJ whole genome shotgun (WGS) entry which is preliminary data.</text>
</comment>
<dbReference type="EC" id="4.3.1.17" evidence="3"/>
<dbReference type="Gene3D" id="3.40.50.1100">
    <property type="match status" value="2"/>
</dbReference>
<keyword evidence="5" id="KW-0456">Lyase</keyword>
<evidence type="ECO:0000256" key="6">
    <source>
        <dbReference type="ARBA" id="ARBA00049406"/>
    </source>
</evidence>
<dbReference type="AlphaFoldDB" id="A0A9P6D4R5"/>
<evidence type="ECO:0000256" key="3">
    <source>
        <dbReference type="ARBA" id="ARBA00012093"/>
    </source>
</evidence>
<feature type="domain" description="Tryptophan synthase beta chain-like PALP" evidence="7">
    <location>
        <begin position="13"/>
        <end position="340"/>
    </location>
</feature>
<protein>
    <recommendedName>
        <fullName evidence="3">L-serine ammonia-lyase</fullName>
        <ecNumber evidence="3">4.3.1.17</ecNumber>
    </recommendedName>
</protein>
<keyword evidence="9" id="KW-1185">Reference proteome</keyword>
<dbReference type="PANTHER" id="PTHR48078:SF2">
    <property type="entry name" value="CATABOLIC L-SERINE_THREONINE DEHYDRATASE"/>
    <property type="match status" value="1"/>
</dbReference>
<evidence type="ECO:0000256" key="4">
    <source>
        <dbReference type="ARBA" id="ARBA00022898"/>
    </source>
</evidence>
<comment type="similarity">
    <text evidence="2">Belongs to the serine/threonine dehydratase family.</text>
</comment>
<dbReference type="InterPro" id="IPR036052">
    <property type="entry name" value="TrpB-like_PALP_sf"/>
</dbReference>
<evidence type="ECO:0000256" key="5">
    <source>
        <dbReference type="ARBA" id="ARBA00023239"/>
    </source>
</evidence>
<evidence type="ECO:0000313" key="9">
    <source>
        <dbReference type="Proteomes" id="UP000807469"/>
    </source>
</evidence>